<evidence type="ECO:0000256" key="1">
    <source>
        <dbReference type="SAM" id="MobiDB-lite"/>
    </source>
</evidence>
<keyword evidence="4" id="KW-1185">Reference proteome</keyword>
<comment type="caution">
    <text evidence="3">The sequence shown here is derived from an EMBL/GenBank/DDBJ whole genome shotgun (WGS) entry which is preliminary data.</text>
</comment>
<name>A0A6G0HME9_LARCR</name>
<dbReference type="Proteomes" id="UP000424527">
    <property type="component" value="Unassembled WGS sequence"/>
</dbReference>
<evidence type="ECO:0000313" key="3">
    <source>
        <dbReference type="EMBL" id="KAE8280237.1"/>
    </source>
</evidence>
<organism evidence="3 4">
    <name type="scientific">Larimichthys crocea</name>
    <name type="common">Large yellow croaker</name>
    <name type="synonym">Pseudosciaena crocea</name>
    <dbReference type="NCBI Taxonomy" id="215358"/>
    <lineage>
        <taxon>Eukaryota</taxon>
        <taxon>Metazoa</taxon>
        <taxon>Chordata</taxon>
        <taxon>Craniata</taxon>
        <taxon>Vertebrata</taxon>
        <taxon>Euteleostomi</taxon>
        <taxon>Actinopterygii</taxon>
        <taxon>Neopterygii</taxon>
        <taxon>Teleostei</taxon>
        <taxon>Neoteleostei</taxon>
        <taxon>Acanthomorphata</taxon>
        <taxon>Eupercaria</taxon>
        <taxon>Sciaenidae</taxon>
        <taxon>Larimichthys</taxon>
    </lineage>
</organism>
<evidence type="ECO:0000259" key="2">
    <source>
        <dbReference type="Pfam" id="PF13843"/>
    </source>
</evidence>
<dbReference type="PANTHER" id="PTHR46599:SF6">
    <property type="entry name" value="DUAL SPECIFICITY PHOSPHATASE 26"/>
    <property type="match status" value="1"/>
</dbReference>
<dbReference type="InterPro" id="IPR029526">
    <property type="entry name" value="PGBD"/>
</dbReference>
<feature type="region of interest" description="Disordered" evidence="1">
    <location>
        <begin position="33"/>
        <end position="65"/>
    </location>
</feature>
<evidence type="ECO:0000313" key="4">
    <source>
        <dbReference type="Proteomes" id="UP000424527"/>
    </source>
</evidence>
<proteinExistence type="predicted"/>
<protein>
    <recommendedName>
        <fullName evidence="2">PiggyBac transposable element-derived protein domain-containing protein</fullName>
    </recommendedName>
</protein>
<feature type="domain" description="PiggyBac transposable element-derived protein" evidence="2">
    <location>
        <begin position="1"/>
        <end position="159"/>
    </location>
</feature>
<dbReference type="PANTHER" id="PTHR46599">
    <property type="entry name" value="PIGGYBAC TRANSPOSABLE ELEMENT-DERIVED PROTEIN 4"/>
    <property type="match status" value="1"/>
</dbReference>
<dbReference type="Pfam" id="PF13843">
    <property type="entry name" value="DDE_Tnp_1_7"/>
    <property type="match status" value="1"/>
</dbReference>
<dbReference type="EMBL" id="REGW02000021">
    <property type="protein sequence ID" value="KAE8280237.1"/>
    <property type="molecule type" value="Genomic_DNA"/>
</dbReference>
<accession>A0A6G0HME9</accession>
<reference evidence="3 4" key="1">
    <citation type="submission" date="2019-07" db="EMBL/GenBank/DDBJ databases">
        <title>Chromosome genome assembly for large yellow croaker.</title>
        <authorList>
            <person name="Xiao S."/>
        </authorList>
    </citation>
    <scope>NUCLEOTIDE SEQUENCE [LARGE SCALE GENOMIC DNA]</scope>
    <source>
        <strain evidence="3">JMULYC20181020</strain>
        <tissue evidence="3">Muscle</tissue>
    </source>
</reference>
<sequence length="300" mass="33875">MPNKPARYGIKSWVACDARSSYAWKMQVYTGRKPNAAATTTSGREEKEEGRKKGKGRGGSEKNQATRVVLDVTEGLTGRSITCDNFFTSYELAQRLLLENNNTLLGTVRKNKPELPDALLALRGRRVLSSKFAFTRDTALVSYLAKKNKNVLLLSTVDNLDKVVTTYSCRRMTARWPLAVFHNILDVSSYNAFVIWRELNPDWLPGKRNKRRVFLEQLGKAVVALLIEWRTHLPRAEAAPVNPPIPASKRKRFQVCPSKKDCKTYNVCRDCEKYICRRCALLYCPVCANSPSSSLEHGSV</sequence>
<gene>
    <name evidence="3" type="ORF">D5F01_LYC20791</name>
</gene>
<dbReference type="AlphaFoldDB" id="A0A6G0HME9"/>